<sequence length="1653" mass="176093">MTSLQTIYQGFPQATELTLSELMSASQLSNIQSLLKGNSLQFSGVQNATFSDNLLAFEATFFAFGESAQAKVYVLDTSNATQKQDVFISLTFANLSPATVLDAYTIALPTGSTAIASPIDVSLKSQTLLYSTLTDVSAYTTELQDFLSASTIAAKDIKAGFNFDISATPVGVLDTALGLLGYTSVALDMTGYLTMGFRPTFETVFDLNLTTPTYDGLALTLSTLSLSWDLTLKELYTPQIGIDGTIKMGATSASYRAGLDLDNHQLYLNFKHLPSFGDLATALDIPAIESLSTHWPSDFKTVVSDVEKLELQKLGVLIDLQGKNWLQAWFTLTTTTALELLENKVSILPNIKVKASHNTTASPVTTTLTADIDGVWSIDVPAIGNTPAKTSYFDTSVTLPALDFSVGLAVGSSFSLQCFQAVFGASPFFQVIEGIDLLTMSVQGNFTDKSLSVQVASTTNWSIHYDGLSLAISNLGFSMDYSSGALQNLALSGSGEIEGIYFSVNASHNDQGWALKGTGYMASDFSFSQWIQSWPGGDIPSTELAQLTSVIPLFSMKGISFSYDQPTKALQMQATVDLVVSATLSATPLAFKLSAARSEDSDKKLAWTLNGNSQFAAPISLVSVMNSVINTFGISDSIPASITGLDLSISALSFSYNTVSAEFDFGFTLDKPAAFSGITGNDISTDKSSPHSFTTFHVTRTKTEQDTKTVLTIKINAGLQLEELLDLQGDLPTTLNPTLDDIDFSLALENSKDGDKASTSTDFSFSTTFTDSGHQFEFSGAFNELTQGTTKTKLFGGNIHSPSGGTLDMGDSFPINLDLKDVFIAKVSVTEVSKTAATFSIFGSDLTIDADFNLSTLPVVGSFLTEAKFAFNALRFTYLKPKSPENTPPGISADELKTVNTFLQEINVAPLVTAQSSANNKNGDKTNFPSGYSLQGSLILGDNAMTIPLHTSFATTNKDKAPSKGSGSDTPPSPSTSTSPSTASPVGKKFGPVTIDSVGLGMRDGGIGLKFTGGLTIGPVEFDLIGFEITTPISHFDPDITIEGLGLDIKKGALSLQGLMMEGDIDIPAMDYSTGKVVTEKIKAYSGALTVDYKQYNLAALGSYAQLPDGSPTMFLYAFLGAPLGGIPAFFVTGVAAGFGYNRTFNMPAPTEISSFPLIQPVIGSPPAGSLSDNFAAMNKDFLPKEGAFWGAIGIRVESFKMVESFVLLDVQFGDTLEVDLLGISNMTFPTPAEGDATHPLAKIIIGIEARMRPEQGILTIDGAFQPGTYIFNPNAHLSGGFGMLSIFSDQTSGTYKGAKEGAFICSIGGYPSGYPIKSYYPQPQRIALNWQINQVHSIKGEGYFAIVPEAMMAGGSFANLYHIGGPFDISASFILGADFIIYWKPYHYKAGVSLEIDVRAAINVDLWLVSIHLDFNMDLGADLQVWGPPFAGKGYLTVHAVVTFSVDVSFGDVNPAPIPIDWSEFSNSFLPETDKMLTAAVGSGLLSTVEQTVSGKTTKIDVVNPKEVSLVCHTAFPLKSVATSTNVAIGGTSATDFGIAPMAKTSDDVKSTLTVTVTKNSTSVETDFTYKVLTQNLPSAMWQAADKEGSLPNTQGKDLIPDLACGIEITPKPQAPETPFTITEPEEEVISMPNADVISAFTYEASNFSMIA</sequence>
<feature type="compositionally biased region" description="Low complexity" evidence="1">
    <location>
        <begin position="963"/>
        <end position="985"/>
    </location>
</feature>
<evidence type="ECO:0000256" key="1">
    <source>
        <dbReference type="SAM" id="MobiDB-lite"/>
    </source>
</evidence>
<keyword evidence="4" id="KW-1185">Reference proteome</keyword>
<dbReference type="Proteomes" id="UP000628710">
    <property type="component" value="Unassembled WGS sequence"/>
</dbReference>
<feature type="domain" description="DUF6603" evidence="2">
    <location>
        <begin position="986"/>
        <end position="1496"/>
    </location>
</feature>
<feature type="region of interest" description="Disordered" evidence="1">
    <location>
        <begin position="955"/>
        <end position="990"/>
    </location>
</feature>
<protein>
    <recommendedName>
        <fullName evidence="2">DUF6603 domain-containing protein</fullName>
    </recommendedName>
</protein>
<dbReference type="InterPro" id="IPR046538">
    <property type="entry name" value="DUF6603"/>
</dbReference>
<comment type="caution">
    <text evidence="3">The sequence shown here is derived from an EMBL/GenBank/DDBJ whole genome shotgun (WGS) entry which is preliminary data.</text>
</comment>
<evidence type="ECO:0000313" key="3">
    <source>
        <dbReference type="EMBL" id="MBJ7536460.1"/>
    </source>
</evidence>
<organism evidence="3 4">
    <name type="scientific">Marinomonas transparens</name>
    <dbReference type="NCBI Taxonomy" id="2795388"/>
    <lineage>
        <taxon>Bacteria</taxon>
        <taxon>Pseudomonadati</taxon>
        <taxon>Pseudomonadota</taxon>
        <taxon>Gammaproteobacteria</taxon>
        <taxon>Oceanospirillales</taxon>
        <taxon>Oceanospirillaceae</taxon>
        <taxon>Marinomonas</taxon>
    </lineage>
</organism>
<evidence type="ECO:0000259" key="2">
    <source>
        <dbReference type="Pfam" id="PF20248"/>
    </source>
</evidence>
<name>A0A934JI43_9GAMM</name>
<accession>A0A934JI43</accession>
<gene>
    <name evidence="3" type="ORF">I8J31_02055</name>
</gene>
<dbReference type="RefSeq" id="WP_199466520.1">
    <property type="nucleotide sequence ID" value="NZ_JAEMNX010000001.1"/>
</dbReference>
<proteinExistence type="predicted"/>
<dbReference type="Pfam" id="PF20248">
    <property type="entry name" value="DUF6603"/>
    <property type="match status" value="1"/>
</dbReference>
<reference evidence="3" key="1">
    <citation type="submission" date="2020-12" db="EMBL/GenBank/DDBJ databases">
        <title>Marinomonas arctica sp. nov., a psychrotolerant bacterium isolated from the Arctic.</title>
        <authorList>
            <person name="Zhang Y."/>
        </authorList>
    </citation>
    <scope>NUCLEOTIDE SEQUENCE</scope>
    <source>
        <strain evidence="3">C1424</strain>
    </source>
</reference>
<dbReference type="EMBL" id="JAEMNX010000001">
    <property type="protein sequence ID" value="MBJ7536460.1"/>
    <property type="molecule type" value="Genomic_DNA"/>
</dbReference>
<evidence type="ECO:0000313" key="4">
    <source>
        <dbReference type="Proteomes" id="UP000628710"/>
    </source>
</evidence>